<dbReference type="Gramene" id="Jr13_30930_p1">
    <property type="protein sequence ID" value="cds.Jr13_30930_p1"/>
    <property type="gene ID" value="Jr13_30930"/>
</dbReference>
<feature type="transmembrane region" description="Helical" evidence="6">
    <location>
        <begin position="98"/>
        <end position="121"/>
    </location>
</feature>
<dbReference type="PANTHER" id="PTHR31899">
    <property type="entry name" value="BETA-CAROTENE 3-HYDROXYLASE 1, CHLOROPLASTIC"/>
    <property type="match status" value="1"/>
</dbReference>
<dbReference type="PANTHER" id="PTHR31899:SF9">
    <property type="entry name" value="BETA-CAROTENE 3-HYDROXYLASE 1, CHLOROPLASTIC"/>
    <property type="match status" value="1"/>
</dbReference>
<sequence length="161" mass="18108">MAARLLASSSTPKPAFRIYQYSQLLHKPTTALAPSLLHRSTIIKTSRKTCFTLCVIMDDQKQSSQLGNLVDEGPEGMNYQIPSERAAERLARKRSERFTYLVAAVMSSFGITSMAVMAVYYRFSWQMEVLPSASVYLSVFLSLLKDSLCIFMACRVDFVLV</sequence>
<dbReference type="InterPro" id="IPR045019">
    <property type="entry name" value="BETA-OHASE-like"/>
</dbReference>
<organism evidence="7 8">
    <name type="scientific">Juglans regia</name>
    <name type="common">English walnut</name>
    <dbReference type="NCBI Taxonomy" id="51240"/>
    <lineage>
        <taxon>Eukaryota</taxon>
        <taxon>Viridiplantae</taxon>
        <taxon>Streptophyta</taxon>
        <taxon>Embryophyta</taxon>
        <taxon>Tracheophyta</taxon>
        <taxon>Spermatophyta</taxon>
        <taxon>Magnoliopsida</taxon>
        <taxon>eudicotyledons</taxon>
        <taxon>Gunneridae</taxon>
        <taxon>Pentapetalae</taxon>
        <taxon>rosids</taxon>
        <taxon>fabids</taxon>
        <taxon>Fagales</taxon>
        <taxon>Juglandaceae</taxon>
        <taxon>Juglans</taxon>
    </lineage>
</organism>
<evidence type="ECO:0000256" key="4">
    <source>
        <dbReference type="ARBA" id="ARBA00023002"/>
    </source>
</evidence>
<accession>A0A833U5V9</accession>
<keyword evidence="6" id="KW-1133">Transmembrane helix</keyword>
<dbReference type="GO" id="GO:0010291">
    <property type="term" value="F:beta-carotene 3-hydroxylase activity"/>
    <property type="evidence" value="ECO:0007669"/>
    <property type="project" value="UniProtKB-EC"/>
</dbReference>
<protein>
    <recommendedName>
        <fullName evidence="5">beta-carotene 3-hydroxylase</fullName>
        <ecNumber evidence="5">1.14.15.24</ecNumber>
    </recommendedName>
</protein>
<dbReference type="GO" id="GO:0016117">
    <property type="term" value="P:carotenoid biosynthetic process"/>
    <property type="evidence" value="ECO:0007669"/>
    <property type="project" value="UniProtKB-KW"/>
</dbReference>
<evidence type="ECO:0000313" key="7">
    <source>
        <dbReference type="EMBL" id="KAF5451188.1"/>
    </source>
</evidence>
<keyword evidence="6" id="KW-0472">Membrane</keyword>
<evidence type="ECO:0000256" key="2">
    <source>
        <dbReference type="ARBA" id="ARBA00009324"/>
    </source>
</evidence>
<evidence type="ECO:0000313" key="8">
    <source>
        <dbReference type="Proteomes" id="UP000619265"/>
    </source>
</evidence>
<name>A0A833U5V9_JUGRE</name>
<dbReference type="GO" id="GO:0031969">
    <property type="term" value="C:chloroplast membrane"/>
    <property type="evidence" value="ECO:0007669"/>
    <property type="project" value="UniProtKB-SubCell"/>
</dbReference>
<dbReference type="EC" id="1.14.15.24" evidence="5"/>
<dbReference type="EMBL" id="LIHL02000013">
    <property type="protein sequence ID" value="KAF5451188.1"/>
    <property type="molecule type" value="Genomic_DNA"/>
</dbReference>
<evidence type="ECO:0000256" key="1">
    <source>
        <dbReference type="ARBA" id="ARBA00004508"/>
    </source>
</evidence>
<comment type="subcellular location">
    <subcellularLocation>
        <location evidence="1">Plastid</location>
        <location evidence="1">Chloroplast membrane</location>
        <topology evidence="1">Multi-pass membrane protein</topology>
    </subcellularLocation>
</comment>
<evidence type="ECO:0000256" key="6">
    <source>
        <dbReference type="SAM" id="Phobius"/>
    </source>
</evidence>
<comment type="caution">
    <text evidence="7">The sequence shown here is derived from an EMBL/GenBank/DDBJ whole genome shotgun (WGS) entry which is preliminary data.</text>
</comment>
<gene>
    <name evidence="7" type="ORF">F2P56_031472</name>
</gene>
<keyword evidence="6" id="KW-0812">Transmembrane</keyword>
<evidence type="ECO:0000256" key="3">
    <source>
        <dbReference type="ARBA" id="ARBA00022746"/>
    </source>
</evidence>
<dbReference type="AlphaFoldDB" id="A0A833U5V9"/>
<keyword evidence="3" id="KW-0125">Carotenoid biosynthesis</keyword>
<keyword evidence="4" id="KW-0560">Oxidoreductase</keyword>
<reference evidence="7" key="2">
    <citation type="submission" date="2020-03" db="EMBL/GenBank/DDBJ databases">
        <title>Walnut 2.0.</title>
        <authorList>
            <person name="Marrano A."/>
            <person name="Britton M."/>
            <person name="Zimin A.V."/>
            <person name="Zaini P.A."/>
            <person name="Workman R."/>
            <person name="Puiu D."/>
            <person name="Bianco L."/>
            <person name="Allen B.J."/>
            <person name="Troggio M."/>
            <person name="Leslie C.A."/>
            <person name="Timp W."/>
            <person name="Dendekar A."/>
            <person name="Salzberg S.L."/>
            <person name="Neale D.B."/>
        </authorList>
    </citation>
    <scope>NUCLEOTIDE SEQUENCE</scope>
    <source>
        <tissue evidence="7">Leaves</tissue>
    </source>
</reference>
<proteinExistence type="inferred from homology"/>
<comment type="similarity">
    <text evidence="2">Belongs to the sterol desaturase family.</text>
</comment>
<reference evidence="7" key="1">
    <citation type="submission" date="2015-10" db="EMBL/GenBank/DDBJ databases">
        <authorList>
            <person name="Martinez-Garcia P.J."/>
            <person name="Crepeau M.W."/>
            <person name="Puiu D."/>
            <person name="Gonzalez-Ibeas D."/>
            <person name="Whalen J."/>
            <person name="Stevens K."/>
            <person name="Paul R."/>
            <person name="Butterfield T."/>
            <person name="Britton M."/>
            <person name="Reagan R."/>
            <person name="Chakraborty S."/>
            <person name="Walawage S.L."/>
            <person name="Vasquez-Gross H.A."/>
            <person name="Cardeno C."/>
            <person name="Famula R."/>
            <person name="Pratt K."/>
            <person name="Kuruganti S."/>
            <person name="Aradhya M.K."/>
            <person name="Leslie C.A."/>
            <person name="Dandekar A.M."/>
            <person name="Salzberg S.L."/>
            <person name="Wegrzyn J.L."/>
            <person name="Langley C.H."/>
            <person name="Neale D.B."/>
        </authorList>
    </citation>
    <scope>NUCLEOTIDE SEQUENCE</scope>
    <source>
        <tissue evidence="7">Leaves</tissue>
    </source>
</reference>
<evidence type="ECO:0000256" key="5">
    <source>
        <dbReference type="ARBA" id="ARBA00026097"/>
    </source>
</evidence>
<dbReference type="Proteomes" id="UP000619265">
    <property type="component" value="Unassembled WGS sequence"/>
</dbReference>